<dbReference type="Pfam" id="PF00022">
    <property type="entry name" value="Actin"/>
    <property type="match status" value="2"/>
</dbReference>
<dbReference type="Proteomes" id="UP000095149">
    <property type="component" value="Unassembled WGS sequence"/>
</dbReference>
<dbReference type="SUPFAM" id="SSF53067">
    <property type="entry name" value="Actin-like ATPase domain"/>
    <property type="match status" value="2"/>
</dbReference>
<dbReference type="CDD" id="cd10206">
    <property type="entry name" value="ASKHA_NBD_Arp8-like"/>
    <property type="match status" value="1"/>
</dbReference>
<evidence type="ECO:0000313" key="4">
    <source>
        <dbReference type="Proteomes" id="UP000095149"/>
    </source>
</evidence>
<dbReference type="SMART" id="SM00268">
    <property type="entry name" value="ACTIN"/>
    <property type="match status" value="1"/>
</dbReference>
<dbReference type="Gene3D" id="3.30.420.40">
    <property type="match status" value="3"/>
</dbReference>
<accession>A0A1E3KEJ9</accession>
<reference evidence="3 4" key="1">
    <citation type="submission" date="2016-06" db="EMBL/GenBank/DDBJ databases">
        <title>Evolution of pathogenesis and genome organization in the Tremellales.</title>
        <authorList>
            <person name="Cuomo C."/>
            <person name="Litvintseva A."/>
            <person name="Heitman J."/>
            <person name="Chen Y."/>
            <person name="Sun S."/>
            <person name="Springer D."/>
            <person name="Dromer F."/>
            <person name="Young S."/>
            <person name="Zeng Q."/>
            <person name="Chapman S."/>
            <person name="Gujja S."/>
            <person name="Saif S."/>
            <person name="Birren B."/>
        </authorList>
    </citation>
    <scope>NUCLEOTIDE SEQUENCE [LARGE SCALE GENOMIC DNA]</scope>
    <source>
        <strain evidence="3 4">CBS 6273</strain>
    </source>
</reference>
<feature type="compositionally biased region" description="Low complexity" evidence="2">
    <location>
        <begin position="54"/>
        <end position="65"/>
    </location>
</feature>
<feature type="region of interest" description="Disordered" evidence="2">
    <location>
        <begin position="1"/>
        <end position="74"/>
    </location>
</feature>
<feature type="compositionally biased region" description="Polar residues" evidence="2">
    <location>
        <begin position="606"/>
        <end position="617"/>
    </location>
</feature>
<protein>
    <submittedName>
        <fullName evidence="3">Uncharacterized protein</fullName>
    </submittedName>
</protein>
<dbReference type="EMBL" id="MEKH01000001">
    <property type="protein sequence ID" value="ODO11524.1"/>
    <property type="molecule type" value="Genomic_DNA"/>
</dbReference>
<dbReference type="FunFam" id="3.30.420.40:FF:000286">
    <property type="entry name" value="Actin-related protein 8"/>
    <property type="match status" value="1"/>
</dbReference>
<name>A0A1E3KEJ9_9TREE</name>
<dbReference type="PANTHER" id="PTHR11937">
    <property type="entry name" value="ACTIN"/>
    <property type="match status" value="1"/>
</dbReference>
<feature type="region of interest" description="Disordered" evidence="2">
    <location>
        <begin position="194"/>
        <end position="237"/>
    </location>
</feature>
<comment type="caution">
    <text evidence="3">The sequence shown here is derived from an EMBL/GenBank/DDBJ whole genome shotgun (WGS) entry which is preliminary data.</text>
</comment>
<feature type="region of interest" description="Disordered" evidence="2">
    <location>
        <begin position="577"/>
        <end position="636"/>
    </location>
</feature>
<dbReference type="Gene3D" id="3.90.640.10">
    <property type="entry name" value="Actin, Chain A, domain 4"/>
    <property type="match status" value="1"/>
</dbReference>
<feature type="compositionally biased region" description="Basic and acidic residues" evidence="2">
    <location>
        <begin position="211"/>
        <end position="224"/>
    </location>
</feature>
<evidence type="ECO:0000313" key="3">
    <source>
        <dbReference type="EMBL" id="ODO11524.1"/>
    </source>
</evidence>
<dbReference type="AlphaFoldDB" id="A0A1E3KEJ9"/>
<dbReference type="InterPro" id="IPR004000">
    <property type="entry name" value="Actin"/>
</dbReference>
<dbReference type="OrthoDB" id="5572108at2759"/>
<organism evidence="3 4">
    <name type="scientific">Cryptococcus amylolentus CBS 6273</name>
    <dbReference type="NCBI Taxonomy" id="1296118"/>
    <lineage>
        <taxon>Eukaryota</taxon>
        <taxon>Fungi</taxon>
        <taxon>Dikarya</taxon>
        <taxon>Basidiomycota</taxon>
        <taxon>Agaricomycotina</taxon>
        <taxon>Tremellomycetes</taxon>
        <taxon>Tremellales</taxon>
        <taxon>Cryptococcaceae</taxon>
        <taxon>Cryptococcus</taxon>
    </lineage>
</organism>
<feature type="compositionally biased region" description="Pro residues" evidence="2">
    <location>
        <begin position="22"/>
        <end position="53"/>
    </location>
</feature>
<evidence type="ECO:0000256" key="2">
    <source>
        <dbReference type="SAM" id="MobiDB-lite"/>
    </source>
</evidence>
<proteinExistence type="inferred from homology"/>
<sequence length="773" mass="84832">MNERHNTIHLLSRAAMDSAAPPGVPPATPSPAPQLAPSPAPPTSAPTPLPIAPAPAASTSAPAPKRYQKKPKQKKIDGLLAYTTSFVPGTYNVKIPAGDYLQKERNVDVARHISLERAKREQEEEKAQREEAGIAQQVNTSCPCDEQLLISTQNPLSNILIIHPGSRNLRIGLASSYYPREVPNCIARPTTAVNASGANPVPALGSRVKKIRSEGNKKRKREEVQSQDVSMDGGEEAPVDPVIEPIGYLRDYLRNRLVQERLTTDWRDTTRVKAANAKTKPELLPEHNDPYRVDWTEPEGKPFFIGNDALRLPENAGYTTRFPILHRTLNRRDWSSSQSLLDDISAILTTALLTELEIPPSKYSEYSVLFIVPDHGDRIYVQEMTHLILKVLGFKAIAVQQEAYCAIFGAGMSSACVVDIGAQQTSVTCVDEAVLQPETRMKLHYGGDDITSSLAHLLEQSSFPYRDLDLARAQDFLMMDNLKMKICTLEEHLVANTPWDFFVPRTEGLTQKWALRTFDENILAPFVFFDTRLIDFEEKKGQGSMRFWNTSDDKVSDEISSNYEEPTGAMRACTSHLLPAPVPIPPPATESISASSTPAPPPITENPSPEKSSTSGTPAPDVKPGTSSTPTPVLGSIPTMASLAPLPTLSARKVFEFSAHSPLDAAIAASIGMAGTENKMKSLSQSILLIGGSSNLKGLSAFIAERLPSLLRQKGGPGEVTIVPPPRGLNPKFVSWKGGSVMCHIESLQDMWIRRDEWEATGIRALKDRYMWF</sequence>
<gene>
    <name evidence="3" type="ORF">I350_00304</name>
</gene>
<evidence type="ECO:0000256" key="1">
    <source>
        <dbReference type="RuleBase" id="RU000487"/>
    </source>
</evidence>
<dbReference type="InterPro" id="IPR043129">
    <property type="entry name" value="ATPase_NBD"/>
</dbReference>
<comment type="similarity">
    <text evidence="1">Belongs to the actin family.</text>
</comment>